<accession>A0A6J7S133</accession>
<organism evidence="1">
    <name type="scientific">freshwater metagenome</name>
    <dbReference type="NCBI Taxonomy" id="449393"/>
    <lineage>
        <taxon>unclassified sequences</taxon>
        <taxon>metagenomes</taxon>
        <taxon>ecological metagenomes</taxon>
    </lineage>
</organism>
<gene>
    <name evidence="1" type="ORF">UFOPK4150_01388</name>
</gene>
<proteinExistence type="predicted"/>
<sequence>MLGDRDRLGPVLDDQHGVALVTQSQEQVVHALNVVRMQPRRGFVERIGDIGQRRAEVPDHLHPLSLAARQRSRRSVEGEVAQADLDKRAQRVVQRREQWCDRGLVQALDPGRKIADLHEAGLGDADPSNL</sequence>
<dbReference type="EMBL" id="CAFBPU010000028">
    <property type="protein sequence ID" value="CAB5034689.1"/>
    <property type="molecule type" value="Genomic_DNA"/>
</dbReference>
<dbReference type="AntiFam" id="ANF00159">
    <property type="entry name" value="Shadow ORF (opposite uvrA)"/>
</dbReference>
<name>A0A6J7S133_9ZZZZ</name>
<reference evidence="1" key="1">
    <citation type="submission" date="2020-05" db="EMBL/GenBank/DDBJ databases">
        <authorList>
            <person name="Chiriac C."/>
            <person name="Salcher M."/>
            <person name="Ghai R."/>
            <person name="Kavagutti S V."/>
        </authorList>
    </citation>
    <scope>NUCLEOTIDE SEQUENCE</scope>
</reference>
<evidence type="ECO:0000313" key="1">
    <source>
        <dbReference type="EMBL" id="CAB5034689.1"/>
    </source>
</evidence>
<dbReference type="AlphaFoldDB" id="A0A6J7S133"/>
<protein>
    <submittedName>
        <fullName evidence="1">Unannotated protein</fullName>
    </submittedName>
</protein>